<dbReference type="HOGENOM" id="CLU_566559_0_0_1"/>
<proteinExistence type="predicted"/>
<name>B3NPA7_DROER</name>
<evidence type="ECO:0000313" key="2">
    <source>
        <dbReference type="EMBL" id="EDV56770.1"/>
    </source>
</evidence>
<dbReference type="EMBL" id="CH954179">
    <property type="protein sequence ID" value="EDV56770.1"/>
    <property type="molecule type" value="Genomic_DNA"/>
</dbReference>
<reference evidence="2 3" key="1">
    <citation type="journal article" date="2007" name="Nature">
        <title>Evolution of genes and genomes on the Drosophila phylogeny.</title>
        <authorList>
            <consortium name="Drosophila 12 Genomes Consortium"/>
            <person name="Clark A.G."/>
            <person name="Eisen M.B."/>
            <person name="Smith D.R."/>
            <person name="Bergman C.M."/>
            <person name="Oliver B."/>
            <person name="Markow T.A."/>
            <person name="Kaufman T.C."/>
            <person name="Kellis M."/>
            <person name="Gelbart W."/>
            <person name="Iyer V.N."/>
            <person name="Pollard D.A."/>
            <person name="Sackton T.B."/>
            <person name="Larracuente A.M."/>
            <person name="Singh N.D."/>
            <person name="Abad J.P."/>
            <person name="Abt D.N."/>
            <person name="Adryan B."/>
            <person name="Aguade M."/>
            <person name="Akashi H."/>
            <person name="Anderson W.W."/>
            <person name="Aquadro C.F."/>
            <person name="Ardell D.H."/>
            <person name="Arguello R."/>
            <person name="Artieri C.G."/>
            <person name="Barbash D.A."/>
            <person name="Barker D."/>
            <person name="Barsanti P."/>
            <person name="Batterham P."/>
            <person name="Batzoglou S."/>
            <person name="Begun D."/>
            <person name="Bhutkar A."/>
            <person name="Blanco E."/>
            <person name="Bosak S.A."/>
            <person name="Bradley R.K."/>
            <person name="Brand A.D."/>
            <person name="Brent M.R."/>
            <person name="Brooks A.N."/>
            <person name="Brown R.H."/>
            <person name="Butlin R.K."/>
            <person name="Caggese C."/>
            <person name="Calvi B.R."/>
            <person name="Bernardo de Carvalho A."/>
            <person name="Caspi A."/>
            <person name="Castrezana S."/>
            <person name="Celniker S.E."/>
            <person name="Chang J.L."/>
            <person name="Chapple C."/>
            <person name="Chatterji S."/>
            <person name="Chinwalla A."/>
            <person name="Civetta A."/>
            <person name="Clifton S.W."/>
            <person name="Comeron J.M."/>
            <person name="Costello J.C."/>
            <person name="Coyne J.A."/>
            <person name="Daub J."/>
            <person name="David R.G."/>
            <person name="Delcher A.L."/>
            <person name="Delehaunty K."/>
            <person name="Do C.B."/>
            <person name="Ebling H."/>
            <person name="Edwards K."/>
            <person name="Eickbush T."/>
            <person name="Evans J.D."/>
            <person name="Filipski A."/>
            <person name="Findeiss S."/>
            <person name="Freyhult E."/>
            <person name="Fulton L."/>
            <person name="Fulton R."/>
            <person name="Garcia A.C."/>
            <person name="Gardiner A."/>
            <person name="Garfield D.A."/>
            <person name="Garvin B.E."/>
            <person name="Gibson G."/>
            <person name="Gilbert D."/>
            <person name="Gnerre S."/>
            <person name="Godfrey J."/>
            <person name="Good R."/>
            <person name="Gotea V."/>
            <person name="Gravely B."/>
            <person name="Greenberg A.J."/>
            <person name="Griffiths-Jones S."/>
            <person name="Gross S."/>
            <person name="Guigo R."/>
            <person name="Gustafson E.A."/>
            <person name="Haerty W."/>
            <person name="Hahn M.W."/>
            <person name="Halligan D.L."/>
            <person name="Halpern A.L."/>
            <person name="Halter G.M."/>
            <person name="Han M.V."/>
            <person name="Heger A."/>
            <person name="Hillier L."/>
            <person name="Hinrichs A.S."/>
            <person name="Holmes I."/>
            <person name="Hoskins R.A."/>
            <person name="Hubisz M.J."/>
            <person name="Hultmark D."/>
            <person name="Huntley M.A."/>
            <person name="Jaffe D.B."/>
            <person name="Jagadeeshan S."/>
            <person name="Jeck W.R."/>
            <person name="Johnson J."/>
            <person name="Jones C.D."/>
            <person name="Jordan W.C."/>
            <person name="Karpen G.H."/>
            <person name="Kataoka E."/>
            <person name="Keightley P.D."/>
            <person name="Kheradpour P."/>
            <person name="Kirkness E.F."/>
            <person name="Koerich L.B."/>
            <person name="Kristiansen K."/>
            <person name="Kudrna D."/>
            <person name="Kulathinal R.J."/>
            <person name="Kumar S."/>
            <person name="Kwok R."/>
            <person name="Lander E."/>
            <person name="Langley C.H."/>
            <person name="Lapoint R."/>
            <person name="Lazzaro B.P."/>
            <person name="Lee S.J."/>
            <person name="Levesque L."/>
            <person name="Li R."/>
            <person name="Lin C.F."/>
            <person name="Lin M.F."/>
            <person name="Lindblad-Toh K."/>
            <person name="Llopart A."/>
            <person name="Long M."/>
            <person name="Low L."/>
            <person name="Lozovsky E."/>
            <person name="Lu J."/>
            <person name="Luo M."/>
            <person name="Machado C.A."/>
            <person name="Makalowski W."/>
            <person name="Marzo M."/>
            <person name="Matsuda M."/>
            <person name="Matzkin L."/>
            <person name="McAllister B."/>
            <person name="McBride C.S."/>
            <person name="McKernan B."/>
            <person name="McKernan K."/>
            <person name="Mendez-Lago M."/>
            <person name="Minx P."/>
            <person name="Mollenhauer M.U."/>
            <person name="Montooth K."/>
            <person name="Mount S.M."/>
            <person name="Mu X."/>
            <person name="Myers E."/>
            <person name="Negre B."/>
            <person name="Newfeld S."/>
            <person name="Nielsen R."/>
            <person name="Noor M.A."/>
            <person name="O'Grady P."/>
            <person name="Pachter L."/>
            <person name="Papaceit M."/>
            <person name="Parisi M.J."/>
            <person name="Parisi M."/>
            <person name="Parts L."/>
            <person name="Pedersen J.S."/>
            <person name="Pesole G."/>
            <person name="Phillippy A.M."/>
            <person name="Ponting C.P."/>
            <person name="Pop M."/>
            <person name="Porcelli D."/>
            <person name="Powell J.R."/>
            <person name="Prohaska S."/>
            <person name="Pruitt K."/>
            <person name="Puig M."/>
            <person name="Quesneville H."/>
            <person name="Ram K.R."/>
            <person name="Rand D."/>
            <person name="Rasmussen M.D."/>
            <person name="Reed L.K."/>
            <person name="Reenan R."/>
            <person name="Reily A."/>
            <person name="Remington K.A."/>
            <person name="Rieger T.T."/>
            <person name="Ritchie M.G."/>
            <person name="Robin C."/>
            <person name="Rogers Y.H."/>
            <person name="Rohde C."/>
            <person name="Rozas J."/>
            <person name="Rubenfield M.J."/>
            <person name="Ruiz A."/>
            <person name="Russo S."/>
            <person name="Salzberg S.L."/>
            <person name="Sanchez-Gracia A."/>
            <person name="Saranga D.J."/>
            <person name="Sato H."/>
            <person name="Schaeffer S.W."/>
            <person name="Schatz M.C."/>
            <person name="Schlenke T."/>
            <person name="Schwartz R."/>
            <person name="Segarra C."/>
            <person name="Singh R.S."/>
            <person name="Sirot L."/>
            <person name="Sirota M."/>
            <person name="Sisneros N.B."/>
            <person name="Smith C.D."/>
            <person name="Smith T.F."/>
            <person name="Spieth J."/>
            <person name="Stage D.E."/>
            <person name="Stark A."/>
            <person name="Stephan W."/>
            <person name="Strausberg R.L."/>
            <person name="Strempel S."/>
            <person name="Sturgill D."/>
            <person name="Sutton G."/>
            <person name="Sutton G.G."/>
            <person name="Tao W."/>
            <person name="Teichmann S."/>
            <person name="Tobari Y.N."/>
            <person name="Tomimura Y."/>
            <person name="Tsolas J.M."/>
            <person name="Valente V.L."/>
            <person name="Venter E."/>
            <person name="Venter J.C."/>
            <person name="Vicario S."/>
            <person name="Vieira F.G."/>
            <person name="Vilella A.J."/>
            <person name="Villasante A."/>
            <person name="Walenz B."/>
            <person name="Wang J."/>
            <person name="Wasserman M."/>
            <person name="Watts T."/>
            <person name="Wilson D."/>
            <person name="Wilson R.K."/>
            <person name="Wing R.A."/>
            <person name="Wolfner M.F."/>
            <person name="Wong A."/>
            <person name="Wong G.K."/>
            <person name="Wu C.I."/>
            <person name="Wu G."/>
            <person name="Yamamoto D."/>
            <person name="Yang H.P."/>
            <person name="Yang S.P."/>
            <person name="Yorke J.A."/>
            <person name="Yoshida K."/>
            <person name="Zdobnov E."/>
            <person name="Zhang P."/>
            <person name="Zhang Y."/>
            <person name="Zimin A.V."/>
            <person name="Baldwin J."/>
            <person name="Abdouelleil A."/>
            <person name="Abdulkadir J."/>
            <person name="Abebe A."/>
            <person name="Abera B."/>
            <person name="Abreu J."/>
            <person name="Acer S.C."/>
            <person name="Aftuck L."/>
            <person name="Alexander A."/>
            <person name="An P."/>
            <person name="Anderson E."/>
            <person name="Anderson S."/>
            <person name="Arachi H."/>
            <person name="Azer M."/>
            <person name="Bachantsang P."/>
            <person name="Barry A."/>
            <person name="Bayul T."/>
            <person name="Berlin A."/>
            <person name="Bessette D."/>
            <person name="Bloom T."/>
            <person name="Blye J."/>
            <person name="Boguslavskiy L."/>
            <person name="Bonnet C."/>
            <person name="Boukhgalter B."/>
            <person name="Bourzgui I."/>
            <person name="Brown A."/>
            <person name="Cahill P."/>
            <person name="Channer S."/>
            <person name="Cheshatsang Y."/>
            <person name="Chuda L."/>
            <person name="Citroen M."/>
            <person name="Collymore A."/>
            <person name="Cooke P."/>
            <person name="Costello M."/>
            <person name="D'Aco K."/>
            <person name="Daza R."/>
            <person name="De Haan G."/>
            <person name="DeGray S."/>
            <person name="DeMaso C."/>
            <person name="Dhargay N."/>
            <person name="Dooley K."/>
            <person name="Dooley E."/>
            <person name="Doricent M."/>
            <person name="Dorje P."/>
            <person name="Dorjee K."/>
            <person name="Dupes A."/>
            <person name="Elong R."/>
            <person name="Falk J."/>
            <person name="Farina A."/>
            <person name="Faro S."/>
            <person name="Ferguson D."/>
            <person name="Fisher S."/>
            <person name="Foley C.D."/>
            <person name="Franke A."/>
            <person name="Friedrich D."/>
            <person name="Gadbois L."/>
            <person name="Gearin G."/>
            <person name="Gearin C.R."/>
            <person name="Giannoukos G."/>
            <person name="Goode T."/>
            <person name="Graham J."/>
            <person name="Grandbois E."/>
            <person name="Grewal S."/>
            <person name="Gyaltsen K."/>
            <person name="Hafez N."/>
            <person name="Hagos B."/>
            <person name="Hall J."/>
            <person name="Henson C."/>
            <person name="Hollinger A."/>
            <person name="Honan T."/>
            <person name="Huard M.D."/>
            <person name="Hughes L."/>
            <person name="Hurhula B."/>
            <person name="Husby M.E."/>
            <person name="Kamat A."/>
            <person name="Kanga B."/>
            <person name="Kashin S."/>
            <person name="Khazanovich D."/>
            <person name="Kisner P."/>
            <person name="Lance K."/>
            <person name="Lara M."/>
            <person name="Lee W."/>
            <person name="Lennon N."/>
            <person name="Letendre F."/>
            <person name="LeVine R."/>
            <person name="Lipovsky A."/>
            <person name="Liu X."/>
            <person name="Liu J."/>
            <person name="Liu S."/>
            <person name="Lokyitsang T."/>
            <person name="Lokyitsang Y."/>
            <person name="Lubonja R."/>
            <person name="Lui A."/>
            <person name="MacDonald P."/>
            <person name="Magnisalis V."/>
            <person name="Maru K."/>
            <person name="Matthews C."/>
            <person name="McCusker W."/>
            <person name="McDonough S."/>
            <person name="Mehta T."/>
            <person name="Meldrim J."/>
            <person name="Meneus L."/>
            <person name="Mihai O."/>
            <person name="Mihalev A."/>
            <person name="Mihova T."/>
            <person name="Mittelman R."/>
            <person name="Mlenga V."/>
            <person name="Montmayeur A."/>
            <person name="Mulrain L."/>
            <person name="Navidi A."/>
            <person name="Naylor J."/>
            <person name="Negash T."/>
            <person name="Nguyen T."/>
            <person name="Nguyen N."/>
            <person name="Nicol R."/>
            <person name="Norbu C."/>
            <person name="Norbu N."/>
            <person name="Novod N."/>
            <person name="O'Neill B."/>
            <person name="Osman S."/>
            <person name="Markiewicz E."/>
            <person name="Oyono O.L."/>
            <person name="Patti C."/>
            <person name="Phunkhang P."/>
            <person name="Pierre F."/>
            <person name="Priest M."/>
            <person name="Raghuraman S."/>
            <person name="Rege F."/>
            <person name="Reyes R."/>
            <person name="Rise C."/>
            <person name="Rogov P."/>
            <person name="Ross K."/>
            <person name="Ryan E."/>
            <person name="Settipalli S."/>
            <person name="Shea T."/>
            <person name="Sherpa N."/>
            <person name="Shi L."/>
            <person name="Shih D."/>
            <person name="Sparrow T."/>
            <person name="Spaulding J."/>
            <person name="Stalker J."/>
            <person name="Stange-Thomann N."/>
            <person name="Stavropoulos S."/>
            <person name="Stone C."/>
            <person name="Strader C."/>
            <person name="Tesfaye S."/>
            <person name="Thomson T."/>
            <person name="Thoulutsang Y."/>
            <person name="Thoulutsang D."/>
            <person name="Topham K."/>
            <person name="Topping I."/>
            <person name="Tsamla T."/>
            <person name="Vassiliev H."/>
            <person name="Vo A."/>
            <person name="Wangchuk T."/>
            <person name="Wangdi T."/>
            <person name="Weiand M."/>
            <person name="Wilkinson J."/>
            <person name="Wilson A."/>
            <person name="Yadav S."/>
            <person name="Young G."/>
            <person name="Yu Q."/>
            <person name="Zembek L."/>
            <person name="Zhong D."/>
            <person name="Zimmer A."/>
            <person name="Zwirko Z."/>
            <person name="Jaffe D.B."/>
            <person name="Alvarez P."/>
            <person name="Brockman W."/>
            <person name="Butler J."/>
            <person name="Chin C."/>
            <person name="Gnerre S."/>
            <person name="Grabherr M."/>
            <person name="Kleber M."/>
            <person name="Mauceli E."/>
            <person name="MacCallum I."/>
        </authorList>
    </citation>
    <scope>NUCLEOTIDE SEQUENCE [LARGE SCALE GENOMIC DNA]</scope>
    <source>
        <strain evidence="2 3">TSC#14021-0224.01</strain>
    </source>
</reference>
<sequence length="483" mass="55611">MYGNNTLNKNHTIKFITLKINNCLGCDEVEINFSKADNVHMIIYSLVKDLPEDLPAITPVAQAILLLCSLTYPDAESLETIPQLKIGKGNVSMTFEMHPVHKEGATEQAQEPEPDSDLDDGPSTSRQAMERLEQRAERRANEATFSNLYSKVTHVTVERRFDTYFSLDTVSYQIDGGSRQTCLLQEFHAMFFVRPQHSINLLRQLHEKCSGNWLKVIQSDGDGDAFRKFRDPDSPFETFVKLFDSNPIQTNDVICKLVKTCLHVNEAVRLTEREFILEVFNQVRHIFEYITAQEYTVWFLVPCLNDNGQQSDASLEDFDLTKVRTSIRPAGDTTNIWWDHTDHNIKDILLVAFQLDLATHVNQSVLVISHLETLAEFSTMQYVTAFFMNDFYAKKDTDTKWICHRYLERIVDVALFLGVIVIIEYPSAFTLLQEGRHLIKCFQKEIPESSGTLHWEIFEDVVKETESDLEFLKEAVSRDQQNM</sequence>
<dbReference type="Proteomes" id="UP000008711">
    <property type="component" value="Unassembled WGS sequence"/>
</dbReference>
<dbReference type="OMA" id="WVCMRYL"/>
<dbReference type="AlphaFoldDB" id="B3NPA7"/>
<feature type="compositionally biased region" description="Basic and acidic residues" evidence="1">
    <location>
        <begin position="128"/>
        <end position="137"/>
    </location>
</feature>
<dbReference type="GO" id="GO:0000779">
    <property type="term" value="C:condensed chromosome, centromeric region"/>
    <property type="evidence" value="ECO:0007669"/>
    <property type="project" value="EnsemblMetazoa"/>
</dbReference>
<evidence type="ECO:0000313" key="3">
    <source>
        <dbReference type="Proteomes" id="UP000008711"/>
    </source>
</evidence>
<evidence type="ECO:0008006" key="4">
    <source>
        <dbReference type="Google" id="ProtNLM"/>
    </source>
</evidence>
<dbReference type="GO" id="GO:0007066">
    <property type="term" value="P:female meiosis sister chromatid cohesion"/>
    <property type="evidence" value="ECO:0007669"/>
    <property type="project" value="EnsemblMetazoa"/>
</dbReference>
<dbReference type="GO" id="GO:0000278">
    <property type="term" value="P:mitotic cell cycle"/>
    <property type="evidence" value="ECO:0007669"/>
    <property type="project" value="EnsemblMetazoa"/>
</dbReference>
<evidence type="ECO:0000256" key="1">
    <source>
        <dbReference type="SAM" id="MobiDB-lite"/>
    </source>
</evidence>
<dbReference type="GO" id="GO:0001673">
    <property type="term" value="C:male germ cell nucleus"/>
    <property type="evidence" value="ECO:0007669"/>
    <property type="project" value="EnsemblMetazoa"/>
</dbReference>
<organism evidence="2 3">
    <name type="scientific">Drosophila erecta</name>
    <name type="common">Fruit fly</name>
    <dbReference type="NCBI Taxonomy" id="7220"/>
    <lineage>
        <taxon>Eukaryota</taxon>
        <taxon>Metazoa</taxon>
        <taxon>Ecdysozoa</taxon>
        <taxon>Arthropoda</taxon>
        <taxon>Hexapoda</taxon>
        <taxon>Insecta</taxon>
        <taxon>Pterygota</taxon>
        <taxon>Neoptera</taxon>
        <taxon>Endopterygota</taxon>
        <taxon>Diptera</taxon>
        <taxon>Brachycera</taxon>
        <taxon>Muscomorpha</taxon>
        <taxon>Ephydroidea</taxon>
        <taxon>Drosophilidae</taxon>
        <taxon>Drosophila</taxon>
        <taxon>Sophophora</taxon>
    </lineage>
</organism>
<gene>
    <name evidence="2" type="primary">Dere\GG20053</name>
    <name evidence="2" type="synonym">dere_GLEANR_4884</name>
    <name evidence="2" type="synonym">GG20053</name>
    <name evidence="2" type="ORF">Dere_GG20053</name>
</gene>
<dbReference type="GO" id="GO:0000785">
    <property type="term" value="C:chromatin"/>
    <property type="evidence" value="ECO:0007669"/>
    <property type="project" value="EnsemblMetazoa"/>
</dbReference>
<dbReference type="GO" id="GO:0001674">
    <property type="term" value="C:female germ cell nucleus"/>
    <property type="evidence" value="ECO:0007669"/>
    <property type="project" value="EnsemblMetazoa"/>
</dbReference>
<dbReference type="KEGG" id="der:6547690"/>
<dbReference type="GO" id="GO:0051457">
    <property type="term" value="P:maintenance of protein location in nucleus"/>
    <property type="evidence" value="ECO:0007669"/>
    <property type="project" value="EnsemblMetazoa"/>
</dbReference>
<feature type="region of interest" description="Disordered" evidence="1">
    <location>
        <begin position="103"/>
        <end position="137"/>
    </location>
</feature>
<dbReference type="PhylomeDB" id="B3NPA7"/>
<dbReference type="eggNOG" id="ENOG502TD0Q">
    <property type="taxonomic scope" value="Eukaryota"/>
</dbReference>
<feature type="compositionally biased region" description="Acidic residues" evidence="1">
    <location>
        <begin position="110"/>
        <end position="120"/>
    </location>
</feature>
<dbReference type="OrthoDB" id="7972567at2759"/>
<dbReference type="GO" id="GO:0007065">
    <property type="term" value="P:male meiosis sister chromatid cohesion"/>
    <property type="evidence" value="ECO:0007669"/>
    <property type="project" value="EnsemblMetazoa"/>
</dbReference>
<dbReference type="GO" id="GO:0005635">
    <property type="term" value="C:nuclear envelope"/>
    <property type="evidence" value="ECO:0007669"/>
    <property type="project" value="EnsemblMetazoa"/>
</dbReference>
<accession>B3NPA7</accession>
<keyword evidence="3" id="KW-1185">Reference proteome</keyword>
<protein>
    <recommendedName>
        <fullName evidence="4">Protein ORD</fullName>
    </recommendedName>
</protein>
<reference evidence="2 3" key="2">
    <citation type="journal article" date="2008" name="Bioinformatics">
        <title>Assembly reconciliation.</title>
        <authorList>
            <person name="Zimin A.V."/>
            <person name="Smith D.R."/>
            <person name="Sutton G."/>
            <person name="Yorke J.A."/>
        </authorList>
    </citation>
    <scope>NUCLEOTIDE SEQUENCE [LARGE SCALE GENOMIC DNA]</scope>
    <source>
        <strain evidence="2 3">TSC#14021-0224.01</strain>
    </source>
</reference>
<dbReference type="GO" id="GO:0007060">
    <property type="term" value="P:male meiosis chromosome segregation"/>
    <property type="evidence" value="ECO:0007669"/>
    <property type="project" value="EnsemblMetazoa"/>
</dbReference>